<dbReference type="PANTHER" id="PTHR12714:SF24">
    <property type="entry name" value="SLR1182 PROTEIN"/>
    <property type="match status" value="1"/>
</dbReference>
<dbReference type="RefSeq" id="WP_165266630.1">
    <property type="nucleotide sequence ID" value="NZ_JAALLS010000004.1"/>
</dbReference>
<dbReference type="PANTHER" id="PTHR12714">
    <property type="entry name" value="PROTEIN-S ISOPRENYLCYSTEINE O-METHYLTRANSFERASE"/>
    <property type="match status" value="1"/>
</dbReference>
<feature type="transmembrane region" description="Helical" evidence="5">
    <location>
        <begin position="6"/>
        <end position="26"/>
    </location>
</feature>
<keyword evidence="3 5" id="KW-1133">Transmembrane helix</keyword>
<gene>
    <name evidence="6" type="ORF">G3569_04820</name>
</gene>
<comment type="caution">
    <text evidence="6">The sequence shown here is derived from an EMBL/GenBank/DDBJ whole genome shotgun (WGS) entry which is preliminary data.</text>
</comment>
<evidence type="ECO:0000256" key="1">
    <source>
        <dbReference type="ARBA" id="ARBA00004127"/>
    </source>
</evidence>
<dbReference type="Proteomes" id="UP000479132">
    <property type="component" value="Unassembled WGS sequence"/>
</dbReference>
<accession>A0A6M1T125</accession>
<evidence type="ECO:0000256" key="3">
    <source>
        <dbReference type="ARBA" id="ARBA00022989"/>
    </source>
</evidence>
<keyword evidence="6" id="KW-0808">Transferase</keyword>
<evidence type="ECO:0000313" key="7">
    <source>
        <dbReference type="Proteomes" id="UP000479132"/>
    </source>
</evidence>
<feature type="transmembrane region" description="Helical" evidence="5">
    <location>
        <begin position="90"/>
        <end position="120"/>
    </location>
</feature>
<keyword evidence="7" id="KW-1185">Reference proteome</keyword>
<dbReference type="InterPro" id="IPR007318">
    <property type="entry name" value="Phopholipid_MeTrfase"/>
</dbReference>
<dbReference type="GO" id="GO:0008168">
    <property type="term" value="F:methyltransferase activity"/>
    <property type="evidence" value="ECO:0007669"/>
    <property type="project" value="UniProtKB-KW"/>
</dbReference>
<dbReference type="GO" id="GO:0012505">
    <property type="term" value="C:endomembrane system"/>
    <property type="evidence" value="ECO:0007669"/>
    <property type="project" value="UniProtKB-SubCell"/>
</dbReference>
<dbReference type="Gene3D" id="1.20.120.1630">
    <property type="match status" value="1"/>
</dbReference>
<protein>
    <submittedName>
        <fullName evidence="6">Isoprenylcysteine carboxylmethyltransferase family protein</fullName>
    </submittedName>
</protein>
<organism evidence="6 7">
    <name type="scientific">Fodinibius halophilus</name>
    <dbReference type="NCBI Taxonomy" id="1736908"/>
    <lineage>
        <taxon>Bacteria</taxon>
        <taxon>Pseudomonadati</taxon>
        <taxon>Balneolota</taxon>
        <taxon>Balneolia</taxon>
        <taxon>Balneolales</taxon>
        <taxon>Balneolaceae</taxon>
        <taxon>Fodinibius</taxon>
    </lineage>
</organism>
<dbReference type="Pfam" id="PF04191">
    <property type="entry name" value="PEMT"/>
    <property type="match status" value="1"/>
</dbReference>
<feature type="transmembrane region" description="Helical" evidence="5">
    <location>
        <begin position="38"/>
        <end position="59"/>
    </location>
</feature>
<comment type="subcellular location">
    <subcellularLocation>
        <location evidence="1">Endomembrane system</location>
        <topology evidence="1">Multi-pass membrane protein</topology>
    </subcellularLocation>
</comment>
<keyword evidence="2 5" id="KW-0812">Transmembrane</keyword>
<evidence type="ECO:0000256" key="5">
    <source>
        <dbReference type="SAM" id="Phobius"/>
    </source>
</evidence>
<name>A0A6M1T125_9BACT</name>
<reference evidence="6 7" key="1">
    <citation type="submission" date="2020-02" db="EMBL/GenBank/DDBJ databases">
        <title>Aliifodinibius halophilus 2W32, complete genome.</title>
        <authorList>
            <person name="Li Y."/>
            <person name="Wu S."/>
        </authorList>
    </citation>
    <scope>NUCLEOTIDE SEQUENCE [LARGE SCALE GENOMIC DNA]</scope>
    <source>
        <strain evidence="6 7">2W32</strain>
    </source>
</reference>
<proteinExistence type="predicted"/>
<dbReference type="EMBL" id="JAALLS010000004">
    <property type="protein sequence ID" value="NGP87667.1"/>
    <property type="molecule type" value="Genomic_DNA"/>
</dbReference>
<evidence type="ECO:0000313" key="6">
    <source>
        <dbReference type="EMBL" id="NGP87667.1"/>
    </source>
</evidence>
<evidence type="ECO:0000256" key="4">
    <source>
        <dbReference type="ARBA" id="ARBA00023136"/>
    </source>
</evidence>
<sequence length="151" mass="17375">MKLKIPPAIVTGIFVGLMWSIDYFFNEVGFLGLPWHNIIAEIILAIGVLFGVLSLYQFYRNTTSVDPQNLDKAANLVTGGVYKVSRNPMYVAFLLLLVAYSLVLQNILSLFCVPLFIGYLNKYQIKPEEKALLEKFGDEYREYLQEVRRWL</sequence>
<keyword evidence="6" id="KW-0489">Methyltransferase</keyword>
<keyword evidence="4 5" id="KW-0472">Membrane</keyword>
<evidence type="ECO:0000256" key="2">
    <source>
        <dbReference type="ARBA" id="ARBA00022692"/>
    </source>
</evidence>
<dbReference type="GO" id="GO:0032259">
    <property type="term" value="P:methylation"/>
    <property type="evidence" value="ECO:0007669"/>
    <property type="project" value="UniProtKB-KW"/>
</dbReference>
<dbReference type="AlphaFoldDB" id="A0A6M1T125"/>